<keyword evidence="2" id="KW-1185">Reference proteome</keyword>
<dbReference type="PANTHER" id="PTHR12642">
    <property type="entry name" value="RIBOSOME BIOGENESIS PROTEIN NSA2 HOMOLOG"/>
    <property type="match status" value="1"/>
</dbReference>
<dbReference type="Proteomes" id="UP000797356">
    <property type="component" value="Chromosome 15"/>
</dbReference>
<organism evidence="1 2">
    <name type="scientific">Cocos nucifera</name>
    <name type="common">Coconut palm</name>
    <dbReference type="NCBI Taxonomy" id="13894"/>
    <lineage>
        <taxon>Eukaryota</taxon>
        <taxon>Viridiplantae</taxon>
        <taxon>Streptophyta</taxon>
        <taxon>Embryophyta</taxon>
        <taxon>Tracheophyta</taxon>
        <taxon>Spermatophyta</taxon>
        <taxon>Magnoliopsida</taxon>
        <taxon>Liliopsida</taxon>
        <taxon>Arecaceae</taxon>
        <taxon>Arecoideae</taxon>
        <taxon>Cocoseae</taxon>
        <taxon>Attaleinae</taxon>
        <taxon>Cocos</taxon>
    </lineage>
</organism>
<protein>
    <submittedName>
        <fullName evidence="1">Uncharacterized protein</fullName>
    </submittedName>
</protein>
<reference evidence="1" key="1">
    <citation type="journal article" date="2017" name="Gigascience">
        <title>The genome draft of coconut (Cocos nucifera).</title>
        <authorList>
            <person name="Xiao Y."/>
            <person name="Xu P."/>
            <person name="Fan H."/>
            <person name="Baudouin L."/>
            <person name="Xia W."/>
            <person name="Bocs S."/>
            <person name="Xu J."/>
            <person name="Li Q."/>
            <person name="Guo A."/>
            <person name="Zhou L."/>
            <person name="Li J."/>
            <person name="Wu Y."/>
            <person name="Ma Z."/>
            <person name="Armero A."/>
            <person name="Issali A.E."/>
            <person name="Liu N."/>
            <person name="Peng M."/>
            <person name="Yang Y."/>
        </authorList>
    </citation>
    <scope>NUCLEOTIDE SEQUENCE</scope>
    <source>
        <tissue evidence="1">Spear leaf of Hainan Tall coconut</tissue>
    </source>
</reference>
<comment type="caution">
    <text evidence="1">The sequence shown here is derived from an EMBL/GenBank/DDBJ whole genome shotgun (WGS) entry which is preliminary data.</text>
</comment>
<dbReference type="AlphaFoldDB" id="A0A8K0NDU9"/>
<evidence type="ECO:0000313" key="1">
    <source>
        <dbReference type="EMBL" id="KAG1369758.1"/>
    </source>
</evidence>
<accession>A0A8K0NDU9</accession>
<name>A0A8K0NDU9_COCNU</name>
<evidence type="ECO:0000313" key="2">
    <source>
        <dbReference type="Proteomes" id="UP000797356"/>
    </source>
</evidence>
<dbReference type="EMBL" id="CM017886">
    <property type="protein sequence ID" value="KAG1369758.1"/>
    <property type="molecule type" value="Genomic_DNA"/>
</dbReference>
<sequence>MATGSTISIEILKRRVERWETLGFQRFIWFHFNHALRNKCQRALDVPVHEGAITAFLLDHDVTTHAKFLRYTTKQKSKEKAGKWELGPISKAKEWKIMVAKATWMGPGFTRKTTKYERFIRPMGLWFLRANVIHPELKCTFNLDIIGMKENPNLPMYSHHRDKGESDCAWLFHTEEKLSGGGTYCSSRAV</sequence>
<dbReference type="OrthoDB" id="1847590at2759"/>
<dbReference type="InterPro" id="IPR039411">
    <property type="entry name" value="NSA2_fam"/>
</dbReference>
<gene>
    <name evidence="1" type="ORF">COCNU_15G001240</name>
</gene>
<proteinExistence type="predicted"/>
<reference evidence="1" key="2">
    <citation type="submission" date="2019-07" db="EMBL/GenBank/DDBJ databases">
        <authorList>
            <person name="Yang Y."/>
            <person name="Bocs S."/>
            <person name="Baudouin L."/>
        </authorList>
    </citation>
    <scope>NUCLEOTIDE SEQUENCE</scope>
    <source>
        <tissue evidence="1">Spear leaf of Hainan Tall coconut</tissue>
    </source>
</reference>